<dbReference type="OrthoDB" id="1856215at2759"/>
<evidence type="ECO:0000313" key="2">
    <source>
        <dbReference type="EMBL" id="KAF3960794.1"/>
    </source>
</evidence>
<organism evidence="2 3">
    <name type="scientific">Castanea mollissima</name>
    <name type="common">Chinese chestnut</name>
    <dbReference type="NCBI Taxonomy" id="60419"/>
    <lineage>
        <taxon>Eukaryota</taxon>
        <taxon>Viridiplantae</taxon>
        <taxon>Streptophyta</taxon>
        <taxon>Embryophyta</taxon>
        <taxon>Tracheophyta</taxon>
        <taxon>Spermatophyta</taxon>
        <taxon>Magnoliopsida</taxon>
        <taxon>eudicotyledons</taxon>
        <taxon>Gunneridae</taxon>
        <taxon>Pentapetalae</taxon>
        <taxon>rosids</taxon>
        <taxon>fabids</taxon>
        <taxon>Fagales</taxon>
        <taxon>Fagaceae</taxon>
        <taxon>Castanea</taxon>
    </lineage>
</organism>
<dbReference type="PANTHER" id="PTHR46328">
    <property type="entry name" value="FAR-RED IMPAIRED RESPONSIVE (FAR1) FAMILY PROTEIN-RELATED"/>
    <property type="match status" value="1"/>
</dbReference>
<protein>
    <recommendedName>
        <fullName evidence="1">FAR1 domain-containing protein</fullName>
    </recommendedName>
</protein>
<proteinExistence type="predicted"/>
<keyword evidence="3" id="KW-1185">Reference proteome</keyword>
<gene>
    <name evidence="2" type="ORF">CMV_014520</name>
</gene>
<evidence type="ECO:0000313" key="3">
    <source>
        <dbReference type="Proteomes" id="UP000737018"/>
    </source>
</evidence>
<dbReference type="Proteomes" id="UP000737018">
    <property type="component" value="Unassembled WGS sequence"/>
</dbReference>
<feature type="domain" description="FAR1" evidence="1">
    <location>
        <begin position="75"/>
        <end position="163"/>
    </location>
</feature>
<name>A0A8J4VTS5_9ROSI</name>
<sequence>MMDSECHTNVRDGYLDNSSDVELRLSNDVAAVGSSHLAQTCEMSQNSSRAESTAVERDEPYVGQEFESEAAAHAFYNAYGMRMGFIPRVSNLSRSRLDKSIIGRTWVCNKEGYRVPDKHDTKTVRSRSPTRVGCKAMLSIKKLSTGKWFVTKFVKEHTHVLVPGKGRKSSMYNQFPNEHTRIQVQELTKQLLVERKRSASYRGIIDILFKHIEDHTHYLSEKVQNIADCVNEIASEGKSVKNSNAMGNKM</sequence>
<dbReference type="Pfam" id="PF03101">
    <property type="entry name" value="FAR1"/>
    <property type="match status" value="1"/>
</dbReference>
<accession>A0A8J4VTS5</accession>
<reference evidence="2" key="1">
    <citation type="submission" date="2020-03" db="EMBL/GenBank/DDBJ databases">
        <title>Castanea mollissima Vanexum genome sequencing.</title>
        <authorList>
            <person name="Staton M."/>
        </authorList>
    </citation>
    <scope>NUCLEOTIDE SEQUENCE</scope>
    <source>
        <tissue evidence="2">Leaf</tissue>
    </source>
</reference>
<dbReference type="InterPro" id="IPR004330">
    <property type="entry name" value="FAR1_DNA_bnd_dom"/>
</dbReference>
<dbReference type="EMBL" id="JRKL02002034">
    <property type="protein sequence ID" value="KAF3960794.1"/>
    <property type="molecule type" value="Genomic_DNA"/>
</dbReference>
<evidence type="ECO:0000259" key="1">
    <source>
        <dbReference type="Pfam" id="PF03101"/>
    </source>
</evidence>
<dbReference type="AlphaFoldDB" id="A0A8J4VTS5"/>
<dbReference type="PANTHER" id="PTHR46328:SF10">
    <property type="entry name" value="PROTEIN FAR1-RELATED SEQUENCE 12-LIKE ISOFORM X1"/>
    <property type="match status" value="1"/>
</dbReference>
<comment type="caution">
    <text evidence="2">The sequence shown here is derived from an EMBL/GenBank/DDBJ whole genome shotgun (WGS) entry which is preliminary data.</text>
</comment>